<evidence type="ECO:0000313" key="3">
    <source>
        <dbReference type="EMBL" id="SMO96825.1"/>
    </source>
</evidence>
<name>A0A521FKY4_9ACTN</name>
<feature type="region of interest" description="Disordered" evidence="1">
    <location>
        <begin position="1"/>
        <end position="41"/>
    </location>
</feature>
<evidence type="ECO:0000256" key="1">
    <source>
        <dbReference type="SAM" id="MobiDB-lite"/>
    </source>
</evidence>
<keyword evidence="2" id="KW-0472">Membrane</keyword>
<dbReference type="AlphaFoldDB" id="A0A521FKY4"/>
<feature type="transmembrane region" description="Helical" evidence="2">
    <location>
        <begin position="221"/>
        <end position="242"/>
    </location>
</feature>
<gene>
    <name evidence="3" type="ORF">SAMN06273567_11088</name>
</gene>
<organism evidence="3 4">
    <name type="scientific">Geodermatophilus aquaeductus</name>
    <dbReference type="NCBI Taxonomy" id="1564161"/>
    <lineage>
        <taxon>Bacteria</taxon>
        <taxon>Bacillati</taxon>
        <taxon>Actinomycetota</taxon>
        <taxon>Actinomycetes</taxon>
        <taxon>Geodermatophilales</taxon>
        <taxon>Geodermatophilaceae</taxon>
        <taxon>Geodermatophilus</taxon>
    </lineage>
</organism>
<sequence>MGSVTDLRTERPPELREPGPVPGVPDRDERPPALPAPAPVDGVPLTRLLALVRLTAPQALELGADLLAAAAGRADSPDPDAAGPDRALVGTDGRVVLAPGGHGGGSPTDAAALAALLADVADAARPPGRTPEPAAVRLLAPLDSAAAELPDAGVPAVAERLQEAAAGIDRDAVRAELAALARAVAGRTAPGQGGGPAAASPVAAPAPRATRKERRTALRRVGAWVLSVLVLAAVVAGEIALFRDEIAADVDLLLDAGRSGDEPSDAEEPDGVPIPPPAPAAAGDVTAVDLRPLADCAPAGPCTVRLLVRLVPAPDPRPVTWSYRLVDRCTGAATTVPGGTLTVPGGSRAVAAVGVVALPDLPAVAVLAVTEQPAVAASAPVSAGSCLPDRPAE</sequence>
<evidence type="ECO:0000313" key="4">
    <source>
        <dbReference type="Proteomes" id="UP000317484"/>
    </source>
</evidence>
<keyword evidence="2" id="KW-1133">Transmembrane helix</keyword>
<feature type="region of interest" description="Disordered" evidence="1">
    <location>
        <begin position="258"/>
        <end position="281"/>
    </location>
</feature>
<proteinExistence type="predicted"/>
<reference evidence="3 4" key="1">
    <citation type="submission" date="2017-05" db="EMBL/GenBank/DDBJ databases">
        <authorList>
            <person name="Varghese N."/>
            <person name="Submissions S."/>
        </authorList>
    </citation>
    <scope>NUCLEOTIDE SEQUENCE [LARGE SCALE GENOMIC DNA]</scope>
    <source>
        <strain evidence="3 4">DSM 46834</strain>
    </source>
</reference>
<keyword evidence="2" id="KW-0812">Transmembrane</keyword>
<feature type="compositionally biased region" description="Basic and acidic residues" evidence="1">
    <location>
        <begin position="7"/>
        <end position="17"/>
    </location>
</feature>
<dbReference type="EMBL" id="FXTJ01000010">
    <property type="protein sequence ID" value="SMO96825.1"/>
    <property type="molecule type" value="Genomic_DNA"/>
</dbReference>
<keyword evidence="4" id="KW-1185">Reference proteome</keyword>
<evidence type="ECO:0000256" key="2">
    <source>
        <dbReference type="SAM" id="Phobius"/>
    </source>
</evidence>
<accession>A0A521FKY4</accession>
<dbReference type="Proteomes" id="UP000317484">
    <property type="component" value="Unassembled WGS sequence"/>
</dbReference>
<feature type="region of interest" description="Disordered" evidence="1">
    <location>
        <begin position="187"/>
        <end position="211"/>
    </location>
</feature>
<protein>
    <submittedName>
        <fullName evidence="3">Uncharacterized protein</fullName>
    </submittedName>
</protein>
<feature type="compositionally biased region" description="Low complexity" evidence="1">
    <location>
        <begin position="197"/>
        <end position="208"/>
    </location>
</feature>